<dbReference type="EC" id="3.4.23.36" evidence="9"/>
<dbReference type="Proteomes" id="UP000076131">
    <property type="component" value="Unassembled WGS sequence"/>
</dbReference>
<sequence>MTPKPNALPWLWLSAAVIVLDQLSKWWALHALQPVGVPHPVIPGFLNWTLAFNTGAAFSFLADGAGWQRWFFVLLAVAISAVLVGWLQRTPRRDWRTALPLALIVGGAVGNLIDRLHAAQVTDFIHVYFRQWSYPVFNLADCGITVGAVMLIAFGLFAGKGQGDVR</sequence>
<evidence type="ECO:0000313" key="13">
    <source>
        <dbReference type="Proteomes" id="UP000076131"/>
    </source>
</evidence>
<dbReference type="eggNOG" id="COG0597">
    <property type="taxonomic scope" value="Bacteria"/>
</dbReference>
<proteinExistence type="inferred from homology"/>
<organism evidence="12 13">
    <name type="scientific">Rhodanobacter thiooxydans</name>
    <dbReference type="NCBI Taxonomy" id="416169"/>
    <lineage>
        <taxon>Bacteria</taxon>
        <taxon>Pseudomonadati</taxon>
        <taxon>Pseudomonadota</taxon>
        <taxon>Gammaproteobacteria</taxon>
        <taxon>Lysobacterales</taxon>
        <taxon>Rhodanobacteraceae</taxon>
        <taxon>Rhodanobacter</taxon>
    </lineage>
</organism>
<dbReference type="PROSITE" id="PS00855">
    <property type="entry name" value="SPASE_II"/>
    <property type="match status" value="1"/>
</dbReference>
<keyword evidence="13" id="KW-1185">Reference proteome</keyword>
<dbReference type="PANTHER" id="PTHR33695">
    <property type="entry name" value="LIPOPROTEIN SIGNAL PEPTIDASE"/>
    <property type="match status" value="1"/>
</dbReference>
<comment type="caution">
    <text evidence="9">Lacks conserved residue(s) required for the propagation of feature annotation.</text>
</comment>
<dbReference type="GO" id="GO:0005886">
    <property type="term" value="C:plasma membrane"/>
    <property type="evidence" value="ECO:0007669"/>
    <property type="project" value="UniProtKB-SubCell"/>
</dbReference>
<comment type="subcellular location">
    <subcellularLocation>
        <location evidence="9">Cell membrane</location>
        <topology evidence="9">Multi-pass membrane protein</topology>
    </subcellularLocation>
</comment>
<keyword evidence="4 9" id="KW-0812">Transmembrane</keyword>
<feature type="active site" evidence="9">
    <location>
        <position position="141"/>
    </location>
</feature>
<gene>
    <name evidence="9" type="primary">lspA</name>
    <name evidence="12" type="ORF">RHOFW104T7_10575</name>
</gene>
<keyword evidence="6 9" id="KW-0378">Hydrolase</keyword>
<dbReference type="GO" id="GO:0006508">
    <property type="term" value="P:proteolysis"/>
    <property type="evidence" value="ECO:0007669"/>
    <property type="project" value="UniProtKB-KW"/>
</dbReference>
<keyword evidence="2 9" id="KW-1003">Cell membrane</keyword>
<evidence type="ECO:0000256" key="5">
    <source>
        <dbReference type="ARBA" id="ARBA00022750"/>
    </source>
</evidence>
<evidence type="ECO:0000256" key="10">
    <source>
        <dbReference type="RuleBase" id="RU000594"/>
    </source>
</evidence>
<evidence type="ECO:0000256" key="11">
    <source>
        <dbReference type="RuleBase" id="RU004181"/>
    </source>
</evidence>
<dbReference type="PANTHER" id="PTHR33695:SF1">
    <property type="entry name" value="LIPOPROTEIN SIGNAL PEPTIDASE"/>
    <property type="match status" value="1"/>
</dbReference>
<name>A0A154QK02_9GAMM</name>
<dbReference type="STRING" id="416169.RHOFW104T7_10575"/>
<comment type="pathway">
    <text evidence="9">Protein modification; lipoprotein biosynthesis (signal peptide cleavage).</text>
</comment>
<comment type="catalytic activity">
    <reaction evidence="9 10">
        <text>Release of signal peptides from bacterial membrane prolipoproteins. Hydrolyzes -Xaa-Yaa-Zaa-|-(S,diacylglyceryl)Cys-, in which Xaa is hydrophobic (preferably Leu), and Yaa (Ala or Ser) and Zaa (Gly or Ala) have small, neutral side chains.</text>
        <dbReference type="EC" id="3.4.23.36"/>
    </reaction>
</comment>
<dbReference type="NCBIfam" id="TIGR00077">
    <property type="entry name" value="lspA"/>
    <property type="match status" value="1"/>
</dbReference>
<dbReference type="HAMAP" id="MF_00161">
    <property type="entry name" value="LspA"/>
    <property type="match status" value="1"/>
</dbReference>
<evidence type="ECO:0000256" key="9">
    <source>
        <dbReference type="HAMAP-Rule" id="MF_00161"/>
    </source>
</evidence>
<evidence type="ECO:0000256" key="8">
    <source>
        <dbReference type="ARBA" id="ARBA00023136"/>
    </source>
</evidence>
<dbReference type="AlphaFoldDB" id="A0A154QK02"/>
<evidence type="ECO:0000256" key="7">
    <source>
        <dbReference type="ARBA" id="ARBA00022989"/>
    </source>
</evidence>
<feature type="active site" evidence="9">
    <location>
        <position position="123"/>
    </location>
</feature>
<protein>
    <recommendedName>
        <fullName evidence="9">Lipoprotein signal peptidase</fullName>
        <ecNumber evidence="9">3.4.23.36</ecNumber>
    </recommendedName>
    <alternativeName>
        <fullName evidence="9">Prolipoprotein signal peptidase</fullName>
    </alternativeName>
    <alternativeName>
        <fullName evidence="9">Signal peptidase II</fullName>
        <shortName evidence="9">SPase II</shortName>
    </alternativeName>
</protein>
<evidence type="ECO:0000256" key="4">
    <source>
        <dbReference type="ARBA" id="ARBA00022692"/>
    </source>
</evidence>
<evidence type="ECO:0000256" key="6">
    <source>
        <dbReference type="ARBA" id="ARBA00022801"/>
    </source>
</evidence>
<accession>A0A154QK02</accession>
<feature type="transmembrane region" description="Helical" evidence="9">
    <location>
        <begin position="136"/>
        <end position="158"/>
    </location>
</feature>
<evidence type="ECO:0000313" key="12">
    <source>
        <dbReference type="EMBL" id="KZC24047.1"/>
    </source>
</evidence>
<comment type="caution">
    <text evidence="12">The sequence shown here is derived from an EMBL/GenBank/DDBJ whole genome shotgun (WGS) entry which is preliminary data.</text>
</comment>
<reference evidence="12 13" key="1">
    <citation type="journal article" date="2016" name="MBio">
        <title>Lateral Gene Transfer in a Heavy Metal-Contaminated-Groundwater Microbial Community.</title>
        <authorList>
            <person name="Hemme C.L."/>
            <person name="Green S.J."/>
            <person name="Rishishwar L."/>
            <person name="Prakash O."/>
            <person name="Pettenato A."/>
            <person name="Chakraborty R."/>
            <person name="Deutschbauer A.M."/>
            <person name="Van Nostrand J.D."/>
            <person name="Wu L."/>
            <person name="He Z."/>
            <person name="Jordan I.K."/>
            <person name="Hazen T.C."/>
            <person name="Arkin A.P."/>
            <person name="Kostka J.E."/>
            <person name="Zhou J."/>
        </authorList>
    </citation>
    <scope>NUCLEOTIDE SEQUENCE [LARGE SCALE GENOMIC DNA]</scope>
    <source>
        <strain evidence="12 13">FW104-T7</strain>
    </source>
</reference>
<evidence type="ECO:0000256" key="3">
    <source>
        <dbReference type="ARBA" id="ARBA00022670"/>
    </source>
</evidence>
<dbReference type="RefSeq" id="WP_063107679.1">
    <property type="nucleotide sequence ID" value="NZ_LVJS01000034.1"/>
</dbReference>
<keyword evidence="8 9" id="KW-0472">Membrane</keyword>
<evidence type="ECO:0000256" key="2">
    <source>
        <dbReference type="ARBA" id="ARBA00022475"/>
    </source>
</evidence>
<dbReference type="Pfam" id="PF01252">
    <property type="entry name" value="Peptidase_A8"/>
    <property type="match status" value="1"/>
</dbReference>
<evidence type="ECO:0000256" key="1">
    <source>
        <dbReference type="ARBA" id="ARBA00006139"/>
    </source>
</evidence>
<feature type="transmembrane region" description="Helical" evidence="9">
    <location>
        <begin position="67"/>
        <end position="86"/>
    </location>
</feature>
<comment type="similarity">
    <text evidence="1 9 11">Belongs to the peptidase A8 family.</text>
</comment>
<dbReference type="GO" id="GO:0004190">
    <property type="term" value="F:aspartic-type endopeptidase activity"/>
    <property type="evidence" value="ECO:0007669"/>
    <property type="project" value="UniProtKB-UniRule"/>
</dbReference>
<dbReference type="InterPro" id="IPR001872">
    <property type="entry name" value="Peptidase_A8"/>
</dbReference>
<feature type="transmembrane region" description="Helical" evidence="9">
    <location>
        <begin position="98"/>
        <end position="116"/>
    </location>
</feature>
<keyword evidence="7 9" id="KW-1133">Transmembrane helix</keyword>
<dbReference type="UniPathway" id="UPA00665"/>
<dbReference type="EMBL" id="LVJS01000034">
    <property type="protein sequence ID" value="KZC24047.1"/>
    <property type="molecule type" value="Genomic_DNA"/>
</dbReference>
<dbReference type="PRINTS" id="PR00781">
    <property type="entry name" value="LIPOSIGPTASE"/>
</dbReference>
<comment type="function">
    <text evidence="9 10">This protein specifically catalyzes the removal of signal peptides from prolipoproteins.</text>
</comment>
<keyword evidence="5 9" id="KW-0064">Aspartyl protease</keyword>
<keyword evidence="3 9" id="KW-0645">Protease</keyword>